<feature type="domain" description="Nodulin-like" evidence="6">
    <location>
        <begin position="28"/>
        <end position="90"/>
    </location>
</feature>
<comment type="subcellular location">
    <subcellularLocation>
        <location evidence="1">Membrane</location>
        <topology evidence="1">Multi-pass membrane protein</topology>
    </subcellularLocation>
</comment>
<dbReference type="Pfam" id="PF06813">
    <property type="entry name" value="Nodulin-like"/>
    <property type="match status" value="1"/>
</dbReference>
<reference evidence="8" key="1">
    <citation type="submission" date="2013-09" db="EMBL/GenBank/DDBJ databases">
        <title>Corchorus olitorius genome sequencing.</title>
        <authorList>
            <person name="Alam M."/>
            <person name="Haque M.S."/>
            <person name="Islam M.S."/>
            <person name="Emdad E.M."/>
            <person name="Islam M.M."/>
            <person name="Ahmed B."/>
            <person name="Halim A."/>
            <person name="Hossen Q.M.M."/>
            <person name="Hossain M.Z."/>
            <person name="Ahmed R."/>
            <person name="Khan M.M."/>
            <person name="Islam R."/>
            <person name="Rashid M.M."/>
            <person name="Khan S.A."/>
            <person name="Rahman M.S."/>
            <person name="Alam M."/>
            <person name="Yahiya A.S."/>
            <person name="Khan M.S."/>
            <person name="Azam M.S."/>
            <person name="Haque T."/>
            <person name="Lashkar M.Z.H."/>
            <person name="Akhand A.I."/>
            <person name="Morshed G."/>
            <person name="Roy S."/>
            <person name="Uddin K.S."/>
            <person name="Rabeya T."/>
            <person name="Hossain A.S."/>
            <person name="Chowdhury A."/>
            <person name="Snigdha A.R."/>
            <person name="Mortoza M.S."/>
            <person name="Matin S.A."/>
            <person name="Hoque S.M.E."/>
            <person name="Islam M.K."/>
            <person name="Roy D.K."/>
            <person name="Haider R."/>
            <person name="Moosa M.M."/>
            <person name="Elias S.M."/>
            <person name="Hasan A.M."/>
            <person name="Jahan S."/>
            <person name="Shafiuddin M."/>
            <person name="Mahmood N."/>
            <person name="Shommy N.S."/>
        </authorList>
    </citation>
    <scope>NUCLEOTIDE SEQUENCE [LARGE SCALE GENOMIC DNA]</scope>
    <source>
        <strain evidence="8">cv. O-4</strain>
    </source>
</reference>
<evidence type="ECO:0000313" key="7">
    <source>
        <dbReference type="EMBL" id="OMP02423.1"/>
    </source>
</evidence>
<evidence type="ECO:0000256" key="5">
    <source>
        <dbReference type="SAM" id="Phobius"/>
    </source>
</evidence>
<dbReference type="InterPro" id="IPR010658">
    <property type="entry name" value="Nodulin-like"/>
</dbReference>
<dbReference type="GO" id="GO:0016020">
    <property type="term" value="C:membrane"/>
    <property type="evidence" value="ECO:0007669"/>
    <property type="project" value="UniProtKB-SubCell"/>
</dbReference>
<evidence type="ECO:0000313" key="8">
    <source>
        <dbReference type="Proteomes" id="UP000187203"/>
    </source>
</evidence>
<comment type="caution">
    <text evidence="7">The sequence shown here is derived from an EMBL/GenBank/DDBJ whole genome shotgun (WGS) entry which is preliminary data.</text>
</comment>
<protein>
    <submittedName>
        <fullName evidence="7">Nodulin-like protein</fullName>
    </submittedName>
</protein>
<evidence type="ECO:0000256" key="2">
    <source>
        <dbReference type="ARBA" id="ARBA00022692"/>
    </source>
</evidence>
<keyword evidence="4 5" id="KW-0472">Membrane</keyword>
<dbReference type="PANTHER" id="PTHR21576">
    <property type="entry name" value="UNCHARACTERIZED NODULIN-LIKE PROTEIN"/>
    <property type="match status" value="1"/>
</dbReference>
<organism evidence="7 8">
    <name type="scientific">Corchorus olitorius</name>
    <dbReference type="NCBI Taxonomy" id="93759"/>
    <lineage>
        <taxon>Eukaryota</taxon>
        <taxon>Viridiplantae</taxon>
        <taxon>Streptophyta</taxon>
        <taxon>Embryophyta</taxon>
        <taxon>Tracheophyta</taxon>
        <taxon>Spermatophyta</taxon>
        <taxon>Magnoliopsida</taxon>
        <taxon>eudicotyledons</taxon>
        <taxon>Gunneridae</taxon>
        <taxon>Pentapetalae</taxon>
        <taxon>rosids</taxon>
        <taxon>malvids</taxon>
        <taxon>Malvales</taxon>
        <taxon>Malvaceae</taxon>
        <taxon>Grewioideae</taxon>
        <taxon>Apeibeae</taxon>
        <taxon>Corchorus</taxon>
    </lineage>
</organism>
<sequence>MGEDAISRSRGLKGNELMPFTVQFIRGRWFALFASFMIMAGAGATYLFGTYSKQIKSSLGYDQTTLNLLGFFKDLGANVGVLSGLVAEVTGKLYDREALKDLAKQGLNRSSVKELTCIGTHCFRLPFIILAGVTFFGALTSLILVVRTRKFYKGDIYKKFREDAESL</sequence>
<dbReference type="OrthoDB" id="410267at2759"/>
<keyword evidence="8" id="KW-1185">Reference proteome</keyword>
<gene>
    <name evidence="7" type="ORF">COLO4_11110</name>
</gene>
<dbReference type="PANTHER" id="PTHR21576:SF29">
    <property type="entry name" value="NODULIN-LIKE DOMAIN-CONTAINING PROTEIN"/>
    <property type="match status" value="1"/>
</dbReference>
<keyword evidence="2 5" id="KW-0812">Transmembrane</keyword>
<name>A0A1R3K5P4_9ROSI</name>
<dbReference type="STRING" id="93759.A0A1R3K5P4"/>
<keyword evidence="3 5" id="KW-1133">Transmembrane helix</keyword>
<dbReference type="EMBL" id="AWUE01014638">
    <property type="protein sequence ID" value="OMP02423.1"/>
    <property type="molecule type" value="Genomic_DNA"/>
</dbReference>
<feature type="transmembrane region" description="Helical" evidence="5">
    <location>
        <begin position="125"/>
        <end position="146"/>
    </location>
</feature>
<proteinExistence type="predicted"/>
<dbReference type="Proteomes" id="UP000187203">
    <property type="component" value="Unassembled WGS sequence"/>
</dbReference>
<evidence type="ECO:0000256" key="1">
    <source>
        <dbReference type="ARBA" id="ARBA00004141"/>
    </source>
</evidence>
<evidence type="ECO:0000256" key="3">
    <source>
        <dbReference type="ARBA" id="ARBA00022989"/>
    </source>
</evidence>
<evidence type="ECO:0000256" key="4">
    <source>
        <dbReference type="ARBA" id="ARBA00023136"/>
    </source>
</evidence>
<accession>A0A1R3K5P4</accession>
<dbReference type="AlphaFoldDB" id="A0A1R3K5P4"/>
<evidence type="ECO:0000259" key="6">
    <source>
        <dbReference type="Pfam" id="PF06813"/>
    </source>
</evidence>
<feature type="transmembrane region" description="Helical" evidence="5">
    <location>
        <begin position="29"/>
        <end position="49"/>
    </location>
</feature>